<keyword evidence="2" id="KW-1185">Reference proteome</keyword>
<name>A0A1S1QHF2_9ACTN</name>
<proteinExistence type="predicted"/>
<dbReference type="OrthoDB" id="3214512at2"/>
<evidence type="ECO:0000313" key="1">
    <source>
        <dbReference type="EMBL" id="OHV32695.1"/>
    </source>
</evidence>
<reference evidence="2" key="1">
    <citation type="submission" date="2016-07" db="EMBL/GenBank/DDBJ databases">
        <title>Sequence Frankia sp. strain CcI1.17.</title>
        <authorList>
            <person name="Ghodhbane-Gtari F."/>
            <person name="Swanson E."/>
            <person name="Gueddou A."/>
            <person name="Morris K."/>
            <person name="Hezbri K."/>
            <person name="Ktari A."/>
            <person name="Nouioui I."/>
            <person name="Abebe-Akele F."/>
            <person name="Simpson S."/>
            <person name="Thomas K."/>
            <person name="Gtari M."/>
            <person name="Tisa L.S."/>
            <person name="Hurst S."/>
        </authorList>
    </citation>
    <scope>NUCLEOTIDE SEQUENCE [LARGE SCALE GENOMIC DNA]</scope>
    <source>
        <strain evidence="2">Cc1.17</strain>
    </source>
</reference>
<protein>
    <submittedName>
        <fullName evidence="1">Uncharacterized protein</fullName>
    </submittedName>
</protein>
<sequence>MATPSTPYSRTLDPAEIYEALLPDGHWHLLREPRFENVEIGEQVVPCLRALLENRTGEMLVPIDQIRGWMVQRPDPR</sequence>
<dbReference type="AlphaFoldDB" id="A0A1S1QHF2"/>
<organism evidence="1 2">
    <name type="scientific">Parafrankia colletiae</name>
    <dbReference type="NCBI Taxonomy" id="573497"/>
    <lineage>
        <taxon>Bacteria</taxon>
        <taxon>Bacillati</taxon>
        <taxon>Actinomycetota</taxon>
        <taxon>Actinomycetes</taxon>
        <taxon>Frankiales</taxon>
        <taxon>Frankiaceae</taxon>
        <taxon>Parafrankia</taxon>
    </lineage>
</organism>
<comment type="caution">
    <text evidence="1">The sequence shown here is derived from an EMBL/GenBank/DDBJ whole genome shotgun (WGS) entry which is preliminary data.</text>
</comment>
<dbReference type="RefSeq" id="WP_071087644.1">
    <property type="nucleotide sequence ID" value="NZ_MBLM01000137.1"/>
</dbReference>
<accession>A0A1S1QHF2</accession>
<dbReference type="Proteomes" id="UP000179627">
    <property type="component" value="Unassembled WGS sequence"/>
</dbReference>
<dbReference type="EMBL" id="MBLM01000137">
    <property type="protein sequence ID" value="OHV32695.1"/>
    <property type="molecule type" value="Genomic_DNA"/>
</dbReference>
<evidence type="ECO:0000313" key="2">
    <source>
        <dbReference type="Proteomes" id="UP000179627"/>
    </source>
</evidence>
<gene>
    <name evidence="1" type="ORF">CC117_24410</name>
</gene>